<proteinExistence type="inferred from homology"/>
<reference evidence="14" key="3">
    <citation type="submission" date="2022-06" db="EMBL/GenBank/DDBJ databases">
        <title>Isolation of gut microbiota from human fecal samples.</title>
        <authorList>
            <person name="Pamer E.G."/>
            <person name="Barat B."/>
            <person name="Waligurski E."/>
            <person name="Medina S."/>
            <person name="Paddock L."/>
            <person name="Mostad J."/>
        </authorList>
    </citation>
    <scope>NUCLEOTIDE SEQUENCE</scope>
    <source>
        <strain evidence="14">DFI.6.22</strain>
    </source>
</reference>
<dbReference type="SUPFAM" id="SSF56176">
    <property type="entry name" value="FAD-binding/transporter-associated domain-like"/>
    <property type="match status" value="1"/>
</dbReference>
<dbReference type="CDD" id="cd04590">
    <property type="entry name" value="CBS_pair_CorC_HlyC_assoc"/>
    <property type="match status" value="1"/>
</dbReference>
<evidence type="ECO:0000256" key="2">
    <source>
        <dbReference type="ARBA" id="ARBA00006337"/>
    </source>
</evidence>
<dbReference type="Pfam" id="PF00571">
    <property type="entry name" value="CBS"/>
    <property type="match status" value="2"/>
</dbReference>
<comment type="similarity">
    <text evidence="2">Belongs to the UPF0053 family.</text>
</comment>
<evidence type="ECO:0000256" key="1">
    <source>
        <dbReference type="ARBA" id="ARBA00004651"/>
    </source>
</evidence>
<sequence>MESTASWIAFNGFSGHIAVLCAVTLGLLCVSALVSGAETSFFSLSHKDIRRLQTRTTASAEAVLHLLTNVDVLLATILVVNNLVNICIVILVSGIIDSVFTFLRFEFLFKTVLVTFLLLLFGEILPKVLAQTMPVRFAQFAARPLRVLRWIFYPLSYILVRTSSRISEKAAHKSEISLDELADAVDMTQSSSPEEHVMLSGIVNFVNTEVQEIMKPRVDITALSVTDDYETVKQTIIRSGFSRIPVYEEDIDNIRGTLYVKDLLPYINHGNEFGWQQLVRKPYFVPEHKKINDLLGDFQSNKVHMAIVVDEYGSTLGLVSLEDIIEEIVGEISDESDADESFFTRLDEKSYLFDGKSHLGDFERVLGIDEETFADVKGDAETLAGLMLELKRDFPRKGDVFTSHDIRFTVQEMDGHRVDKIRVDLQ</sequence>
<feature type="transmembrane region" description="Helical" evidence="11">
    <location>
        <begin position="107"/>
        <end position="125"/>
    </location>
</feature>
<dbReference type="GO" id="GO:0005886">
    <property type="term" value="C:plasma membrane"/>
    <property type="evidence" value="ECO:0007669"/>
    <property type="project" value="UniProtKB-SubCell"/>
</dbReference>
<dbReference type="InterPro" id="IPR016169">
    <property type="entry name" value="FAD-bd_PCMH_sub2"/>
</dbReference>
<dbReference type="InterPro" id="IPR002550">
    <property type="entry name" value="CNNM"/>
</dbReference>
<feature type="domain" description="CBS" evidence="12">
    <location>
        <begin position="278"/>
        <end position="335"/>
    </location>
</feature>
<dbReference type="InterPro" id="IPR036318">
    <property type="entry name" value="FAD-bd_PCMH-like_sf"/>
</dbReference>
<dbReference type="eggNOG" id="COG1253">
    <property type="taxonomic scope" value="Bacteria"/>
</dbReference>
<dbReference type="SMART" id="SM01091">
    <property type="entry name" value="CorC_HlyC"/>
    <property type="match status" value="1"/>
</dbReference>
<organism evidence="15 16">
    <name type="scientific">Alistipes onderdonkii</name>
    <dbReference type="NCBI Taxonomy" id="328813"/>
    <lineage>
        <taxon>Bacteria</taxon>
        <taxon>Pseudomonadati</taxon>
        <taxon>Bacteroidota</taxon>
        <taxon>Bacteroidia</taxon>
        <taxon>Bacteroidales</taxon>
        <taxon>Rikenellaceae</taxon>
        <taxon>Alistipes</taxon>
    </lineage>
</organism>
<dbReference type="SUPFAM" id="SSF54631">
    <property type="entry name" value="CBS-domain pair"/>
    <property type="match status" value="1"/>
</dbReference>
<feature type="domain" description="CBS" evidence="12">
    <location>
        <begin position="214"/>
        <end position="273"/>
    </location>
</feature>
<dbReference type="InterPro" id="IPR019862">
    <property type="entry name" value="Motility-assoc_prot_GldE"/>
</dbReference>
<feature type="domain" description="CNNM transmembrane" evidence="13">
    <location>
        <begin position="13"/>
        <end position="198"/>
    </location>
</feature>
<feature type="transmembrane region" description="Helical" evidence="11">
    <location>
        <begin position="72"/>
        <end position="95"/>
    </location>
</feature>
<evidence type="ECO:0000256" key="11">
    <source>
        <dbReference type="SAM" id="Phobius"/>
    </source>
</evidence>
<keyword evidence="3" id="KW-1003">Cell membrane</keyword>
<evidence type="ECO:0000256" key="10">
    <source>
        <dbReference type="PROSITE-ProRule" id="PRU01193"/>
    </source>
</evidence>
<dbReference type="Gene3D" id="3.30.465.10">
    <property type="match status" value="1"/>
</dbReference>
<evidence type="ECO:0000256" key="9">
    <source>
        <dbReference type="PROSITE-ProRule" id="PRU00703"/>
    </source>
</evidence>
<comment type="caution">
    <text evidence="15">The sequence shown here is derived from an EMBL/GenBank/DDBJ whole genome shotgun (WGS) entry which is preliminary data.</text>
</comment>
<dbReference type="PANTHER" id="PTHR22777:SF32">
    <property type="entry name" value="UPF0053 INNER MEMBRANE PROTEIN YFJD"/>
    <property type="match status" value="1"/>
</dbReference>
<evidence type="ECO:0000256" key="4">
    <source>
        <dbReference type="ARBA" id="ARBA00022692"/>
    </source>
</evidence>
<keyword evidence="6 10" id="KW-1133">Transmembrane helix</keyword>
<keyword evidence="8 10" id="KW-0472">Membrane</keyword>
<dbReference type="OrthoDB" id="9798188at2"/>
<keyword evidence="7 9" id="KW-0129">CBS domain</keyword>
<dbReference type="InterPro" id="IPR000644">
    <property type="entry name" value="CBS_dom"/>
</dbReference>
<dbReference type="InterPro" id="IPR046342">
    <property type="entry name" value="CBS_dom_sf"/>
</dbReference>
<protein>
    <submittedName>
        <fullName evidence="15">Gliding motility-associated protein GldE</fullName>
    </submittedName>
</protein>
<comment type="subcellular location">
    <subcellularLocation>
        <location evidence="1">Cell membrane</location>
        <topology evidence="1">Multi-pass membrane protein</topology>
    </subcellularLocation>
</comment>
<dbReference type="EMBL" id="JANGBQ010000007">
    <property type="protein sequence ID" value="MCQ5082583.1"/>
    <property type="molecule type" value="Genomic_DNA"/>
</dbReference>
<evidence type="ECO:0000256" key="5">
    <source>
        <dbReference type="ARBA" id="ARBA00022737"/>
    </source>
</evidence>
<dbReference type="EMBL" id="NFHB01000004">
    <property type="protein sequence ID" value="OUN03577.1"/>
    <property type="molecule type" value="Genomic_DNA"/>
</dbReference>
<keyword evidence="4 10" id="KW-0812">Transmembrane</keyword>
<evidence type="ECO:0000259" key="13">
    <source>
        <dbReference type="PROSITE" id="PS51846"/>
    </source>
</evidence>
<dbReference type="Gene3D" id="3.10.580.10">
    <property type="entry name" value="CBS-domain"/>
    <property type="match status" value="1"/>
</dbReference>
<dbReference type="Proteomes" id="UP001205035">
    <property type="component" value="Unassembled WGS sequence"/>
</dbReference>
<dbReference type="AlphaFoldDB" id="A0A1Y3QYX5"/>
<dbReference type="Pfam" id="PF01595">
    <property type="entry name" value="CNNM"/>
    <property type="match status" value="1"/>
</dbReference>
<dbReference type="GO" id="GO:0050660">
    <property type="term" value="F:flavin adenine dinucleotide binding"/>
    <property type="evidence" value="ECO:0007669"/>
    <property type="project" value="InterPro"/>
</dbReference>
<reference evidence="16" key="1">
    <citation type="submission" date="2017-04" db="EMBL/GenBank/DDBJ databases">
        <title>Function of individual gut microbiota members based on whole genome sequencing of pure cultures obtained from chicken caecum.</title>
        <authorList>
            <person name="Medvecky M."/>
            <person name="Cejkova D."/>
            <person name="Polansky O."/>
            <person name="Karasova D."/>
            <person name="Kubasova T."/>
            <person name="Cizek A."/>
            <person name="Rychlik I."/>
        </authorList>
    </citation>
    <scope>NUCLEOTIDE SEQUENCE [LARGE SCALE GENOMIC DNA]</scope>
    <source>
        <strain evidence="16">An90</strain>
    </source>
</reference>
<dbReference type="InterPro" id="IPR044751">
    <property type="entry name" value="Ion_transp-like_CBS"/>
</dbReference>
<evidence type="ECO:0000256" key="8">
    <source>
        <dbReference type="ARBA" id="ARBA00023136"/>
    </source>
</evidence>
<evidence type="ECO:0000256" key="7">
    <source>
        <dbReference type="ARBA" id="ARBA00023122"/>
    </source>
</evidence>
<dbReference type="PANTHER" id="PTHR22777">
    <property type="entry name" value="HEMOLYSIN-RELATED"/>
    <property type="match status" value="1"/>
</dbReference>
<name>A0A1Y3QYX5_9BACT</name>
<evidence type="ECO:0000313" key="16">
    <source>
        <dbReference type="Proteomes" id="UP000195772"/>
    </source>
</evidence>
<evidence type="ECO:0000256" key="3">
    <source>
        <dbReference type="ARBA" id="ARBA00022475"/>
    </source>
</evidence>
<accession>A0A1Y3QYX5</accession>
<dbReference type="FunFam" id="3.10.580.10:FF:000002">
    <property type="entry name" value="Magnesium/cobalt efflux protein CorC"/>
    <property type="match status" value="1"/>
</dbReference>
<keyword evidence="5" id="KW-0677">Repeat</keyword>
<gene>
    <name evidence="14" type="primary">gldE</name>
    <name evidence="15" type="ORF">B5G41_07775</name>
    <name evidence="14" type="ORF">NE651_06710</name>
</gene>
<evidence type="ECO:0000313" key="14">
    <source>
        <dbReference type="EMBL" id="MCQ5082583.1"/>
    </source>
</evidence>
<evidence type="ECO:0000259" key="12">
    <source>
        <dbReference type="PROSITE" id="PS51371"/>
    </source>
</evidence>
<dbReference type="RefSeq" id="WP_018696530.1">
    <property type="nucleotide sequence ID" value="NZ_AP025562.1"/>
</dbReference>
<dbReference type="PROSITE" id="PS51371">
    <property type="entry name" value="CBS"/>
    <property type="match status" value="2"/>
</dbReference>
<evidence type="ECO:0000256" key="6">
    <source>
        <dbReference type="ARBA" id="ARBA00022989"/>
    </source>
</evidence>
<dbReference type="InterPro" id="IPR005170">
    <property type="entry name" value="Transptr-assoc_dom"/>
</dbReference>
<reference evidence="15" key="2">
    <citation type="journal article" date="2018" name="BMC Genomics">
        <title>Whole genome sequencing and function prediction of 133 gut anaerobes isolated from chicken caecum in pure cultures.</title>
        <authorList>
            <person name="Medvecky M."/>
            <person name="Cejkova D."/>
            <person name="Polansky O."/>
            <person name="Karasova D."/>
            <person name="Kubasova T."/>
            <person name="Cizek A."/>
            <person name="Rychlik I."/>
        </authorList>
    </citation>
    <scope>NUCLEOTIDE SEQUENCE</scope>
    <source>
        <strain evidence="15">An90</strain>
    </source>
</reference>
<dbReference type="Proteomes" id="UP000195772">
    <property type="component" value="Unassembled WGS sequence"/>
</dbReference>
<dbReference type="Pfam" id="PF03471">
    <property type="entry name" value="CorC_HlyC"/>
    <property type="match status" value="1"/>
</dbReference>
<dbReference type="PROSITE" id="PS51846">
    <property type="entry name" value="CNNM"/>
    <property type="match status" value="1"/>
</dbReference>
<dbReference type="NCBIfam" id="TIGR03520">
    <property type="entry name" value="GldE"/>
    <property type="match status" value="1"/>
</dbReference>
<evidence type="ECO:0000313" key="15">
    <source>
        <dbReference type="EMBL" id="OUN03577.1"/>
    </source>
</evidence>